<dbReference type="EMBL" id="HBIN01008625">
    <property type="protein sequence ID" value="CAE0436140.1"/>
    <property type="molecule type" value="Transcribed_RNA"/>
</dbReference>
<sequence length="438" mass="50538">MVRFSMEPSTLREVHNLVIPPLSQLRVFLFVQCTSALLDVDIFVACKLIKDHRQTIRLFGQCGPEAFISVNPVVERVDIEDVGTDDIVDVYGLTVGGSVTKEIQIEFSSRTFLLADSKEKDTQLWSREKECQTQFALVKNLSKNKAVPVCIVNRTIYFSASFRMSRTGEKLICKDGVLLLEPGAIVYVKVSLRYKNLMRSRELIRDTKCVEEHLLICHKAWGRFHEHKRVILRFSAGVTGTFRALAAEQFGLEERITAFLSRLAMFWYNINSLAKKSSKELIDSSSYSVADIEELEQGALEDLINKMFLFLNEHTYLGNESFDNIEGDSAVINMAKIYWNLWFELNTLVDELLFYLSKLQHGRFIYHLCTLLFGVLLREETFAKYMGRKKLPVVIIELLSQRLGYLEYLLSCVPHGEPSLEPLRILKYHIRRKLRKQQ</sequence>
<dbReference type="PANTHER" id="PTHR39211:SF1">
    <property type="entry name" value="ABNORMAL SPINDLE-LIKE MICROCEPHALY-ASSOCIATED PROTEIN ASH DOMAIN-CONTAINING PROTEIN"/>
    <property type="match status" value="1"/>
</dbReference>
<organism evidence="1">
    <name type="scientific">Aplanochytrium stocchinoi</name>
    <dbReference type="NCBI Taxonomy" id="215587"/>
    <lineage>
        <taxon>Eukaryota</taxon>
        <taxon>Sar</taxon>
        <taxon>Stramenopiles</taxon>
        <taxon>Bigyra</taxon>
        <taxon>Labyrinthulomycetes</taxon>
        <taxon>Thraustochytrida</taxon>
        <taxon>Thraustochytriidae</taxon>
        <taxon>Aplanochytrium</taxon>
    </lineage>
</organism>
<dbReference type="PANTHER" id="PTHR39211">
    <property type="entry name" value="CHROMOSOME 7, WHOLE GENOME SHOTGUN SEQUENCE"/>
    <property type="match status" value="1"/>
</dbReference>
<name>A0A7S3LNH4_9STRA</name>
<proteinExistence type="predicted"/>
<gene>
    <name evidence="1" type="ORF">ASTO00021_LOCUS6411</name>
</gene>
<protein>
    <submittedName>
        <fullName evidence="1">Uncharacterized protein</fullName>
    </submittedName>
</protein>
<accession>A0A7S3LNH4</accession>
<evidence type="ECO:0000313" key="1">
    <source>
        <dbReference type="EMBL" id="CAE0436140.1"/>
    </source>
</evidence>
<reference evidence="1" key="1">
    <citation type="submission" date="2021-01" db="EMBL/GenBank/DDBJ databases">
        <authorList>
            <person name="Corre E."/>
            <person name="Pelletier E."/>
            <person name="Niang G."/>
            <person name="Scheremetjew M."/>
            <person name="Finn R."/>
            <person name="Kale V."/>
            <person name="Holt S."/>
            <person name="Cochrane G."/>
            <person name="Meng A."/>
            <person name="Brown T."/>
            <person name="Cohen L."/>
        </authorList>
    </citation>
    <scope>NUCLEOTIDE SEQUENCE</scope>
    <source>
        <strain evidence="1">GSBS06</strain>
    </source>
</reference>
<dbReference type="AlphaFoldDB" id="A0A7S3LNH4"/>